<gene>
    <name evidence="1" type="ORF">UFOVP38_60</name>
</gene>
<organism evidence="1">
    <name type="scientific">uncultured Caudovirales phage</name>
    <dbReference type="NCBI Taxonomy" id="2100421"/>
    <lineage>
        <taxon>Viruses</taxon>
        <taxon>Duplodnaviria</taxon>
        <taxon>Heunggongvirae</taxon>
        <taxon>Uroviricota</taxon>
        <taxon>Caudoviricetes</taxon>
        <taxon>Peduoviridae</taxon>
        <taxon>Maltschvirus</taxon>
        <taxon>Maltschvirus maltsch</taxon>
    </lineage>
</organism>
<proteinExistence type="predicted"/>
<sequence>MNKEREALEIALDYVLRTTYWTEGRDRHDTLKAIKEALAQPEQEQDSTCSATLRSQGKPYPRTCKKCGLGPCVAKLVAQSLPYAVKTYHEGRPVYVAQPKQDAGYVCVDGYRHPAAFIYTTPPKREWVGLTDEEFSELSASGLSLWALWRAIAAKLKEKNNV</sequence>
<reference evidence="1" key="1">
    <citation type="submission" date="2020-05" db="EMBL/GenBank/DDBJ databases">
        <authorList>
            <person name="Chiriac C."/>
            <person name="Salcher M."/>
            <person name="Ghai R."/>
            <person name="Kavagutti S V."/>
        </authorList>
    </citation>
    <scope>NUCLEOTIDE SEQUENCE</scope>
</reference>
<name>A0A6J5T830_9CAUD</name>
<protein>
    <submittedName>
        <fullName evidence="1">Uncharacterized protein</fullName>
    </submittedName>
</protein>
<dbReference type="EMBL" id="LR797812">
    <property type="protein sequence ID" value="CAB4240695.1"/>
    <property type="molecule type" value="Genomic_DNA"/>
</dbReference>
<accession>A0A6J5T830</accession>
<evidence type="ECO:0000313" key="1">
    <source>
        <dbReference type="EMBL" id="CAB4240695.1"/>
    </source>
</evidence>